<dbReference type="Gene3D" id="1.10.510.10">
    <property type="entry name" value="Transferase(Phosphotransferase) domain 1"/>
    <property type="match status" value="1"/>
</dbReference>
<dbReference type="SMART" id="SM00220">
    <property type="entry name" value="S_TKc"/>
    <property type="match status" value="1"/>
</dbReference>
<evidence type="ECO:0000259" key="6">
    <source>
        <dbReference type="PROSITE" id="PS50011"/>
    </source>
</evidence>
<dbReference type="GO" id="GO:0035556">
    <property type="term" value="P:intracellular signal transduction"/>
    <property type="evidence" value="ECO:0007669"/>
    <property type="project" value="TreeGrafter"/>
</dbReference>
<keyword evidence="5" id="KW-0067">ATP-binding</keyword>
<dbReference type="Proteomes" id="UP000007879">
    <property type="component" value="Unassembled WGS sequence"/>
</dbReference>
<dbReference type="PANTHER" id="PTHR24346">
    <property type="entry name" value="MAP/MICROTUBULE AFFINITY-REGULATING KINASE"/>
    <property type="match status" value="1"/>
</dbReference>
<dbReference type="PANTHER" id="PTHR24346:SF82">
    <property type="entry name" value="KP78A-RELATED"/>
    <property type="match status" value="1"/>
</dbReference>
<dbReference type="Pfam" id="PF00069">
    <property type="entry name" value="Pkinase"/>
    <property type="match status" value="1"/>
</dbReference>
<dbReference type="EnsemblMetazoa" id="XM_020008946.1">
    <property type="protein sequence ID" value="XP_019864505.1"/>
    <property type="gene ID" value="LOC100641450"/>
</dbReference>
<dbReference type="GO" id="GO:0005737">
    <property type="term" value="C:cytoplasm"/>
    <property type="evidence" value="ECO:0007669"/>
    <property type="project" value="TreeGrafter"/>
</dbReference>
<evidence type="ECO:0000256" key="5">
    <source>
        <dbReference type="ARBA" id="ARBA00022840"/>
    </source>
</evidence>
<dbReference type="InterPro" id="IPR011009">
    <property type="entry name" value="Kinase-like_dom_sf"/>
</dbReference>
<dbReference type="GO" id="GO:0005524">
    <property type="term" value="F:ATP binding"/>
    <property type="evidence" value="ECO:0007669"/>
    <property type="project" value="UniProtKB-KW"/>
</dbReference>
<dbReference type="SUPFAM" id="SSF56112">
    <property type="entry name" value="Protein kinase-like (PK-like)"/>
    <property type="match status" value="1"/>
</dbReference>
<dbReference type="PROSITE" id="PS50011">
    <property type="entry name" value="PROTEIN_KINASE_DOM"/>
    <property type="match status" value="1"/>
</dbReference>
<evidence type="ECO:0000313" key="7">
    <source>
        <dbReference type="EnsemblMetazoa" id="XP_019864505.1"/>
    </source>
</evidence>
<dbReference type="RefSeq" id="XP_019864505.1">
    <property type="nucleotide sequence ID" value="XM_020008946.1"/>
</dbReference>
<evidence type="ECO:0000256" key="4">
    <source>
        <dbReference type="ARBA" id="ARBA00022777"/>
    </source>
</evidence>
<evidence type="ECO:0000313" key="8">
    <source>
        <dbReference type="Proteomes" id="UP000007879"/>
    </source>
</evidence>
<protein>
    <recommendedName>
        <fullName evidence="6">Protein kinase domain-containing protein</fullName>
    </recommendedName>
</protein>
<accession>A0AAN0K5E0</accession>
<dbReference type="GO" id="GO:0004674">
    <property type="term" value="F:protein serine/threonine kinase activity"/>
    <property type="evidence" value="ECO:0007669"/>
    <property type="project" value="UniProtKB-KW"/>
</dbReference>
<reference evidence="8" key="1">
    <citation type="journal article" date="2010" name="Nature">
        <title>The Amphimedon queenslandica genome and the evolution of animal complexity.</title>
        <authorList>
            <person name="Srivastava M."/>
            <person name="Simakov O."/>
            <person name="Chapman J."/>
            <person name="Fahey B."/>
            <person name="Gauthier M.E."/>
            <person name="Mitros T."/>
            <person name="Richards G.S."/>
            <person name="Conaco C."/>
            <person name="Dacre M."/>
            <person name="Hellsten U."/>
            <person name="Larroux C."/>
            <person name="Putnam N.H."/>
            <person name="Stanke M."/>
            <person name="Adamska M."/>
            <person name="Darling A."/>
            <person name="Degnan S.M."/>
            <person name="Oakley T.H."/>
            <person name="Plachetzki D.C."/>
            <person name="Zhai Y."/>
            <person name="Adamski M."/>
            <person name="Calcino A."/>
            <person name="Cummins S.F."/>
            <person name="Goodstein D.M."/>
            <person name="Harris C."/>
            <person name="Jackson D.J."/>
            <person name="Leys S.P."/>
            <person name="Shu S."/>
            <person name="Woodcroft B.J."/>
            <person name="Vervoort M."/>
            <person name="Kosik K.S."/>
            <person name="Manning G."/>
            <person name="Degnan B.M."/>
            <person name="Rokhsar D.S."/>
        </authorList>
    </citation>
    <scope>NUCLEOTIDE SEQUENCE [LARGE SCALE GENOMIC DNA]</scope>
</reference>
<keyword evidence="4" id="KW-0418">Kinase</keyword>
<dbReference type="AlphaFoldDB" id="A0AAN0K5E0"/>
<dbReference type="GeneID" id="100641450"/>
<keyword evidence="2" id="KW-0808">Transferase</keyword>
<keyword evidence="3" id="KW-0547">Nucleotide-binding</keyword>
<keyword evidence="8" id="KW-1185">Reference proteome</keyword>
<keyword evidence="1" id="KW-0723">Serine/threonine-protein kinase</keyword>
<sequence>MDLEGCLVGGVYEVKRRLQSGYFGVTWLAENKTTNRDVCLKTFFNESQSQRKELVILKQLCEGHFEHDYICRVLDVCIDRSPVLNGSGVVLGRIQFVVFEYCSGSDLFNFLCSGPWEKHRKVSNFSEPLARHYFKQVLLGVMYLHERGMYHRDIKPENCVLDDNLNLKLTDFGTNKYFADADPMKLIRTKTRGVGTETYRAPEVNSGLDYDPAAADVWSLGVTLFFFVGVEQMFAKVQTLDSYSKQIIAPLGIYFPFPLHCSKLDSYLRRSVYCTCNGSCTYNDTWYINKWCLFLRVQLFVYIREADLRGRGVNGSLKGSALPNESFWSEWECLKVSISPGLRDLLNRIFVLDAGLRITLRDILRHPWVTMEDGMSPDIIKMEMENRCPSAIRMSRDASPLLVGSKLLGGVDRVVLRESLSGANKEDIAFPEDSEIWQWSLQIEHLESLQLRISGGDAQEVMMDLNITLELVRNVLKEPANERHRQVMVDHISNEWIAQLFLIVGFLPKDNSLVLLDEYLDLNLLNCAVSYLQGIELAVTRAAIYTQCTDDGNSEGFEEDMEMEAGVMPLEEEEEEEITTFRDSVTLRGESVTDTTATASGSDPLTIPISMHQFYNRSISSNEDNMSQETAIASSQESMWAPGSVSTQSSQDDLPDGYQLVHEWNVDFSPWHRLIELSSTLQIHEPKQYRAAAEFCKMSGLLCSYGLYQVVCHDQLAMYCRGNIASFSMRIVNQIVDGLCKVFISTWCMCGNDEWALVLERLSKDMQ</sequence>
<proteinExistence type="predicted"/>
<evidence type="ECO:0000256" key="2">
    <source>
        <dbReference type="ARBA" id="ARBA00022679"/>
    </source>
</evidence>
<dbReference type="InterPro" id="IPR000719">
    <property type="entry name" value="Prot_kinase_dom"/>
</dbReference>
<evidence type="ECO:0000256" key="1">
    <source>
        <dbReference type="ARBA" id="ARBA00022527"/>
    </source>
</evidence>
<name>A0AAN0K5E0_AMPQE</name>
<dbReference type="InterPro" id="IPR008271">
    <property type="entry name" value="Ser/Thr_kinase_AS"/>
</dbReference>
<organism evidence="7 8">
    <name type="scientific">Amphimedon queenslandica</name>
    <name type="common">Sponge</name>
    <dbReference type="NCBI Taxonomy" id="400682"/>
    <lineage>
        <taxon>Eukaryota</taxon>
        <taxon>Metazoa</taxon>
        <taxon>Porifera</taxon>
        <taxon>Demospongiae</taxon>
        <taxon>Heteroscleromorpha</taxon>
        <taxon>Haplosclerida</taxon>
        <taxon>Niphatidae</taxon>
        <taxon>Amphimedon</taxon>
    </lineage>
</organism>
<dbReference type="PROSITE" id="PS00108">
    <property type="entry name" value="PROTEIN_KINASE_ST"/>
    <property type="match status" value="1"/>
</dbReference>
<evidence type="ECO:0000256" key="3">
    <source>
        <dbReference type="ARBA" id="ARBA00022741"/>
    </source>
</evidence>
<dbReference type="Gene3D" id="3.30.200.20">
    <property type="entry name" value="Phosphorylase Kinase, domain 1"/>
    <property type="match status" value="1"/>
</dbReference>
<reference evidence="7" key="2">
    <citation type="submission" date="2024-06" db="UniProtKB">
        <authorList>
            <consortium name="EnsemblMetazoa"/>
        </authorList>
    </citation>
    <scope>IDENTIFICATION</scope>
</reference>
<feature type="domain" description="Protein kinase" evidence="6">
    <location>
        <begin position="12"/>
        <end position="369"/>
    </location>
</feature>